<dbReference type="Proteomes" id="UP000663838">
    <property type="component" value="Unassembled WGS sequence"/>
</dbReference>
<reference evidence="1" key="1">
    <citation type="submission" date="2021-02" db="EMBL/GenBank/DDBJ databases">
        <authorList>
            <person name="Nowell W R."/>
        </authorList>
    </citation>
    <scope>NUCLEOTIDE SEQUENCE</scope>
</reference>
<organism evidence="1 2">
    <name type="scientific">Rotaria socialis</name>
    <dbReference type="NCBI Taxonomy" id="392032"/>
    <lineage>
        <taxon>Eukaryota</taxon>
        <taxon>Metazoa</taxon>
        <taxon>Spiralia</taxon>
        <taxon>Gnathifera</taxon>
        <taxon>Rotifera</taxon>
        <taxon>Eurotatoria</taxon>
        <taxon>Bdelloidea</taxon>
        <taxon>Philodinida</taxon>
        <taxon>Philodinidae</taxon>
        <taxon>Rotaria</taxon>
    </lineage>
</organism>
<dbReference type="SUPFAM" id="SSF57302">
    <property type="entry name" value="Snake toxin-like"/>
    <property type="match status" value="1"/>
</dbReference>
<dbReference type="EMBL" id="CAJOBS010001952">
    <property type="protein sequence ID" value="CAF4777718.1"/>
    <property type="molecule type" value="Genomic_DNA"/>
</dbReference>
<evidence type="ECO:0000313" key="1">
    <source>
        <dbReference type="EMBL" id="CAF4777718.1"/>
    </source>
</evidence>
<proteinExistence type="predicted"/>
<comment type="caution">
    <text evidence="1">The sequence shown here is derived from an EMBL/GenBank/DDBJ whole genome shotgun (WGS) entry which is preliminary data.</text>
</comment>
<sequence length="165" mass="17064">MPCALSPKALKLDKASLLTFLQPLRASTIPTPFAMSTSGPAVSPKPGASHKIIFPVSPRPSISAKVSQQVVTGITCYSCTACSSTSGASTVSSSVSGAQCYTYTYSSYYYTYYNLGVSTSCSSLGSGYSCCSTNLCNAGTSKFSSRNLAFALLAVASTVRAIIAH</sequence>
<evidence type="ECO:0000313" key="2">
    <source>
        <dbReference type="Proteomes" id="UP000663838"/>
    </source>
</evidence>
<name>A0A821N3Y6_9BILA</name>
<protein>
    <submittedName>
        <fullName evidence="1">Uncharacterized protein</fullName>
    </submittedName>
</protein>
<gene>
    <name evidence="1" type="ORF">TOA249_LOCUS21967</name>
</gene>
<dbReference type="InterPro" id="IPR045860">
    <property type="entry name" value="Snake_toxin-like_sf"/>
</dbReference>
<accession>A0A821N3Y6</accession>
<dbReference type="AlphaFoldDB" id="A0A821N3Y6"/>